<keyword evidence="3" id="KW-1185">Reference proteome</keyword>
<sequence>MVAMTNVSNRPEEWDTEDDDEAHQGYIEAVRTELEMFSENASEFGEGSESETALIELFNRACPEPDE</sequence>
<dbReference type="EMBL" id="WHOS01000023">
    <property type="protein sequence ID" value="NUB01247.1"/>
    <property type="molecule type" value="Genomic_DNA"/>
</dbReference>
<evidence type="ECO:0000313" key="2">
    <source>
        <dbReference type="EMBL" id="NUB01247.1"/>
    </source>
</evidence>
<feature type="region of interest" description="Disordered" evidence="1">
    <location>
        <begin position="1"/>
        <end position="22"/>
    </location>
</feature>
<name>A0ABX2KCC4_9PROT</name>
<evidence type="ECO:0008006" key="4">
    <source>
        <dbReference type="Google" id="ProtNLM"/>
    </source>
</evidence>
<dbReference type="Proteomes" id="UP000605086">
    <property type="component" value="Unassembled WGS sequence"/>
</dbReference>
<proteinExistence type="predicted"/>
<organism evidence="2 3">
    <name type="scientific">Azospirillum melinis</name>
    <dbReference type="NCBI Taxonomy" id="328839"/>
    <lineage>
        <taxon>Bacteria</taxon>
        <taxon>Pseudomonadati</taxon>
        <taxon>Pseudomonadota</taxon>
        <taxon>Alphaproteobacteria</taxon>
        <taxon>Rhodospirillales</taxon>
        <taxon>Azospirillaceae</taxon>
        <taxon>Azospirillum</taxon>
    </lineage>
</organism>
<protein>
    <recommendedName>
        <fullName evidence="4">Transcriptional regulator</fullName>
    </recommendedName>
</protein>
<comment type="caution">
    <text evidence="2">The sequence shown here is derived from an EMBL/GenBank/DDBJ whole genome shotgun (WGS) entry which is preliminary data.</text>
</comment>
<evidence type="ECO:0000313" key="3">
    <source>
        <dbReference type="Proteomes" id="UP000605086"/>
    </source>
</evidence>
<reference evidence="2 3" key="1">
    <citation type="submission" date="2019-10" db="EMBL/GenBank/DDBJ databases">
        <title>Genome sequence of Azospirillum melinis.</title>
        <authorList>
            <person name="Ambrosini A."/>
            <person name="Sant'Anna F.H."/>
            <person name="Cassan F.D."/>
            <person name="Souza E.M."/>
            <person name="Passaglia L.M.P."/>
        </authorList>
    </citation>
    <scope>NUCLEOTIDE SEQUENCE [LARGE SCALE GENOMIC DNA]</scope>
    <source>
        <strain evidence="2 3">TMCY0552</strain>
    </source>
</reference>
<dbReference type="RefSeq" id="WP_174472327.1">
    <property type="nucleotide sequence ID" value="NZ_JAGINN010000023.1"/>
</dbReference>
<accession>A0ABX2KCC4</accession>
<evidence type="ECO:0000256" key="1">
    <source>
        <dbReference type="SAM" id="MobiDB-lite"/>
    </source>
</evidence>
<gene>
    <name evidence="2" type="ORF">GBZ48_18435</name>
</gene>